<dbReference type="OrthoDB" id="9450082at2759"/>
<name>A0A9D3NMK2_9TELE</name>
<evidence type="ECO:0000256" key="4">
    <source>
        <dbReference type="ARBA" id="ARBA00022989"/>
    </source>
</evidence>
<dbReference type="GO" id="GO:0016020">
    <property type="term" value="C:membrane"/>
    <property type="evidence" value="ECO:0007669"/>
    <property type="project" value="UniProtKB-SubCell"/>
</dbReference>
<comment type="caution">
    <text evidence="7">The sequence shown here is derived from an EMBL/GenBank/DDBJ whole genome shotgun (WGS) entry which is preliminary data.</text>
</comment>
<proteinExistence type="inferred from homology"/>
<evidence type="ECO:0000256" key="5">
    <source>
        <dbReference type="ARBA" id="ARBA00023136"/>
    </source>
</evidence>
<evidence type="ECO:0000313" key="8">
    <source>
        <dbReference type="Proteomes" id="UP000824219"/>
    </source>
</evidence>
<dbReference type="PANTHER" id="PTHR31548">
    <property type="entry name" value="CLARIN"/>
    <property type="match status" value="1"/>
</dbReference>
<dbReference type="GO" id="GO:0007605">
    <property type="term" value="P:sensory perception of sound"/>
    <property type="evidence" value="ECO:0007669"/>
    <property type="project" value="UniProtKB-ARBA"/>
</dbReference>
<comment type="similarity">
    <text evidence="2">Belongs to the clarin family.</text>
</comment>
<reference evidence="7 8" key="1">
    <citation type="submission" date="2021-06" db="EMBL/GenBank/DDBJ databases">
        <title>Chromosome-level genome assembly of the red-tail catfish (Hemibagrus wyckioides).</title>
        <authorList>
            <person name="Shao F."/>
        </authorList>
    </citation>
    <scope>NUCLEOTIDE SEQUENCE [LARGE SCALE GENOMIC DNA]</scope>
    <source>
        <strain evidence="7">EC202008001</strain>
        <tissue evidence="7">Blood</tissue>
    </source>
</reference>
<accession>A0A9D3NMK2</accession>
<evidence type="ECO:0000256" key="1">
    <source>
        <dbReference type="ARBA" id="ARBA00004141"/>
    </source>
</evidence>
<evidence type="ECO:0008006" key="9">
    <source>
        <dbReference type="Google" id="ProtNLM"/>
    </source>
</evidence>
<evidence type="ECO:0000256" key="2">
    <source>
        <dbReference type="ARBA" id="ARBA00005787"/>
    </source>
</evidence>
<gene>
    <name evidence="7" type="ORF">KOW79_011196</name>
</gene>
<keyword evidence="8" id="KW-1185">Reference proteome</keyword>
<evidence type="ECO:0000256" key="6">
    <source>
        <dbReference type="SAM" id="Phobius"/>
    </source>
</evidence>
<organism evidence="7 8">
    <name type="scientific">Hemibagrus wyckioides</name>
    <dbReference type="NCBI Taxonomy" id="337641"/>
    <lineage>
        <taxon>Eukaryota</taxon>
        <taxon>Metazoa</taxon>
        <taxon>Chordata</taxon>
        <taxon>Craniata</taxon>
        <taxon>Vertebrata</taxon>
        <taxon>Euteleostomi</taxon>
        <taxon>Actinopterygii</taxon>
        <taxon>Neopterygii</taxon>
        <taxon>Teleostei</taxon>
        <taxon>Ostariophysi</taxon>
        <taxon>Siluriformes</taxon>
        <taxon>Bagridae</taxon>
        <taxon>Hemibagrus</taxon>
    </lineage>
</organism>
<dbReference type="EMBL" id="JAHKSW010000013">
    <property type="protein sequence ID" value="KAG7324880.1"/>
    <property type="molecule type" value="Genomic_DNA"/>
</dbReference>
<keyword evidence="3 6" id="KW-0812">Transmembrane</keyword>
<sequence length="230" mass="25458">MPSTEKILYFLSSALLTIIGVAVLSYGMTAEWSFSTMACSPVGSKFFNGSATIFMGLFKGRESHVSCPRFTSENDVVVYERLGEIGGAGETLHVLVVVLLVFALLASAGSILITLYNTISNPYETYMGPIGLYVCSGLSACLAFLAMALYFINLVAVNVPKDMLIANIKQSVILKDPDVRFLTGFFMIVPYIIVDLFAIFLVYLYAHMAYRQRMEQQRPTEDAPKEILMY</sequence>
<comment type="subcellular location">
    <subcellularLocation>
        <location evidence="1">Membrane</location>
        <topology evidence="1">Multi-pass membrane protein</topology>
    </subcellularLocation>
</comment>
<evidence type="ECO:0000313" key="7">
    <source>
        <dbReference type="EMBL" id="KAG7324880.1"/>
    </source>
</evidence>
<keyword evidence="5 6" id="KW-0472">Membrane</keyword>
<feature type="transmembrane region" description="Helical" evidence="6">
    <location>
        <begin position="130"/>
        <end position="152"/>
    </location>
</feature>
<feature type="transmembrane region" description="Helical" evidence="6">
    <location>
        <begin position="92"/>
        <end position="118"/>
    </location>
</feature>
<feature type="transmembrane region" description="Helical" evidence="6">
    <location>
        <begin position="7"/>
        <end position="28"/>
    </location>
</feature>
<dbReference type="AlphaFoldDB" id="A0A9D3NMK2"/>
<keyword evidence="4 6" id="KW-1133">Transmembrane helix</keyword>
<evidence type="ECO:0000256" key="3">
    <source>
        <dbReference type="ARBA" id="ARBA00022692"/>
    </source>
</evidence>
<feature type="transmembrane region" description="Helical" evidence="6">
    <location>
        <begin position="181"/>
        <end position="206"/>
    </location>
</feature>
<dbReference type="PANTHER" id="PTHR31548:SF3">
    <property type="entry name" value="CLARIN-3"/>
    <property type="match status" value="1"/>
</dbReference>
<dbReference type="InterPro" id="IPR026748">
    <property type="entry name" value="Clarin"/>
</dbReference>
<protein>
    <recommendedName>
        <fullName evidence="9">Clarin-3</fullName>
    </recommendedName>
</protein>
<dbReference type="Proteomes" id="UP000824219">
    <property type="component" value="Linkage Group LG13"/>
</dbReference>